<gene>
    <name evidence="10" type="primary">pepA</name>
    <name evidence="10" type="ORF">MHSWG343_04260</name>
</gene>
<evidence type="ECO:0000256" key="3">
    <source>
        <dbReference type="ARBA" id="ARBA00022670"/>
    </source>
</evidence>
<dbReference type="GO" id="GO:0006508">
    <property type="term" value="P:proteolysis"/>
    <property type="evidence" value="ECO:0007669"/>
    <property type="project" value="UniProtKB-KW"/>
</dbReference>
<evidence type="ECO:0000313" key="11">
    <source>
        <dbReference type="Proteomes" id="UP000324831"/>
    </source>
</evidence>
<evidence type="ECO:0000256" key="1">
    <source>
        <dbReference type="ARBA" id="ARBA00009528"/>
    </source>
</evidence>
<protein>
    <recommendedName>
        <fullName evidence="7">Probable cytosol aminopeptidase</fullName>
    </recommendedName>
    <alternativeName>
        <fullName evidence="8">Leucine aminopeptidase</fullName>
    </alternativeName>
    <alternativeName>
        <fullName evidence="5">Leucyl aminopeptidase</fullName>
    </alternativeName>
</protein>
<evidence type="ECO:0000256" key="8">
    <source>
        <dbReference type="ARBA" id="ARBA00050061"/>
    </source>
</evidence>
<dbReference type="SUPFAM" id="SSF53187">
    <property type="entry name" value="Zn-dependent exopeptidases"/>
    <property type="match status" value="1"/>
</dbReference>
<dbReference type="PANTHER" id="PTHR11963:SF23">
    <property type="entry name" value="CYTOSOL AMINOPEPTIDASE"/>
    <property type="match status" value="1"/>
</dbReference>
<keyword evidence="4" id="KW-0378">Hydrolase</keyword>
<comment type="similarity">
    <text evidence="1">Belongs to the peptidase M17 family.</text>
</comment>
<dbReference type="InterPro" id="IPR000819">
    <property type="entry name" value="Peptidase_M17_C"/>
</dbReference>
<keyword evidence="2 10" id="KW-0031">Aminopeptidase</keyword>
<dbReference type="EMBL" id="BIMN01000002">
    <property type="protein sequence ID" value="GCE63429.1"/>
    <property type="molecule type" value="Genomic_DNA"/>
</dbReference>
<dbReference type="InterPro" id="IPR011356">
    <property type="entry name" value="Leucine_aapep/pepB"/>
</dbReference>
<evidence type="ECO:0000256" key="4">
    <source>
        <dbReference type="ARBA" id="ARBA00022801"/>
    </source>
</evidence>
<dbReference type="GO" id="GO:0070006">
    <property type="term" value="F:metalloaminopeptidase activity"/>
    <property type="evidence" value="ECO:0007669"/>
    <property type="project" value="InterPro"/>
</dbReference>
<dbReference type="AlphaFoldDB" id="A0A478FSI7"/>
<name>A0A478FSI7_9MOLU</name>
<dbReference type="Pfam" id="PF00883">
    <property type="entry name" value="Peptidase_M17"/>
    <property type="match status" value="1"/>
</dbReference>
<accession>A0A478FSI7</accession>
<dbReference type="PRINTS" id="PR00481">
    <property type="entry name" value="LAMNOPPTDASE"/>
</dbReference>
<organism evidence="10 11">
    <name type="scientific">Candidatus Mycoplasma haematohominis</name>
    <dbReference type="NCBI Taxonomy" id="1494318"/>
    <lineage>
        <taxon>Bacteria</taxon>
        <taxon>Bacillati</taxon>
        <taxon>Mycoplasmatota</taxon>
        <taxon>Mollicutes</taxon>
        <taxon>Mycoplasmataceae</taxon>
        <taxon>Mycoplasma</taxon>
    </lineage>
</organism>
<evidence type="ECO:0000256" key="7">
    <source>
        <dbReference type="ARBA" id="ARBA00050021"/>
    </source>
</evidence>
<reference evidence="10 11" key="1">
    <citation type="submission" date="2019-01" db="EMBL/GenBank/DDBJ databases">
        <title>Draft genome sequences of Candidatus Mycoplasma haemohominis SWG34-3 identified from a patient with pyrexia, anemia and liver dysfunction.</title>
        <authorList>
            <person name="Sekizuka T."/>
            <person name="Hattori N."/>
            <person name="Katano H."/>
            <person name="Takuma T."/>
            <person name="Ito T."/>
            <person name="Arai N."/>
            <person name="Yanai R."/>
            <person name="Ishii S."/>
            <person name="Miura Y."/>
            <person name="Tokunaga T."/>
            <person name="Watanabe H."/>
            <person name="Nomura N."/>
            <person name="Eguchi J."/>
            <person name="Arai T."/>
            <person name="Hasegawa H."/>
            <person name="Nakamaki T."/>
            <person name="Wakita T."/>
            <person name="Niki Y."/>
            <person name="Kuroda M."/>
        </authorList>
    </citation>
    <scope>NUCLEOTIDE SEQUENCE [LARGE SCALE GENOMIC DNA]</scope>
    <source>
        <strain evidence="10">SWG34-3</strain>
    </source>
</reference>
<evidence type="ECO:0000313" key="10">
    <source>
        <dbReference type="EMBL" id="GCE63429.1"/>
    </source>
</evidence>
<sequence length="431" mass="47586">MHKICFFKGEKNKLTKDGDSLARFEINTDKLGNSWELERLLEDKLGKFTKEIEIDYESFKNLSFKNFGAQERDLALSTVLSMFTTVAFTMKSSKNSEKDVKKWKLVGGNFDSNVSSISSSFALTKRLQSTPPNIMIPEQFVLEAREALKGIPGVEIEEIKGEDLKKERLELIIAVGKASINAPRLLIIKYFVSGSDDLIALVGKGVCYDTGGLNIKTGSYMATMKFDMSGAAVSLGVVKALAENGSKQSVVVAIPLVENSVAGNSYRPDDVIICRNGMSIEIDNTDAEGRLVLADALAYISEVYKPKEIITIATLTGAIGYALGSKYGGAWSTNDDQWNKLRSCSLKAAEWIWRMPMDDYYLKALQKTKVADIKNSAKTGMGGSNRAAMFLKEFTNNIPFIHLDIASIDHCENTGEPRAPLLKTLYFYLFG</sequence>
<comment type="function">
    <text evidence="6">Presumably involved in the processing and regular turnover of intracellular proteins. Catalyzes the removal of unsubstituted N-terminal amino acids from various peptides.</text>
</comment>
<comment type="caution">
    <text evidence="10">The sequence shown here is derived from an EMBL/GenBank/DDBJ whole genome shotgun (WGS) entry which is preliminary data.</text>
</comment>
<feature type="domain" description="Cytosol aminopeptidase" evidence="9">
    <location>
        <begin position="284"/>
        <end position="291"/>
    </location>
</feature>
<evidence type="ECO:0000259" key="9">
    <source>
        <dbReference type="PROSITE" id="PS00631"/>
    </source>
</evidence>
<evidence type="ECO:0000256" key="6">
    <source>
        <dbReference type="ARBA" id="ARBA00049972"/>
    </source>
</evidence>
<dbReference type="GO" id="GO:0030145">
    <property type="term" value="F:manganese ion binding"/>
    <property type="evidence" value="ECO:0007669"/>
    <property type="project" value="InterPro"/>
</dbReference>
<dbReference type="PANTHER" id="PTHR11963">
    <property type="entry name" value="LEUCINE AMINOPEPTIDASE-RELATED"/>
    <property type="match status" value="1"/>
</dbReference>
<proteinExistence type="inferred from homology"/>
<dbReference type="PROSITE" id="PS00631">
    <property type="entry name" value="CYTOSOL_AP"/>
    <property type="match status" value="1"/>
</dbReference>
<dbReference type="Proteomes" id="UP000324831">
    <property type="component" value="Unassembled WGS sequence"/>
</dbReference>
<dbReference type="CDD" id="cd00433">
    <property type="entry name" value="Peptidase_M17"/>
    <property type="match status" value="1"/>
</dbReference>
<dbReference type="GO" id="GO:0005737">
    <property type="term" value="C:cytoplasm"/>
    <property type="evidence" value="ECO:0007669"/>
    <property type="project" value="InterPro"/>
</dbReference>
<evidence type="ECO:0000256" key="2">
    <source>
        <dbReference type="ARBA" id="ARBA00022438"/>
    </source>
</evidence>
<evidence type="ECO:0000256" key="5">
    <source>
        <dbReference type="ARBA" id="ARBA00033172"/>
    </source>
</evidence>
<keyword evidence="3" id="KW-0645">Protease</keyword>
<dbReference type="Gene3D" id="3.40.630.10">
    <property type="entry name" value="Zn peptidases"/>
    <property type="match status" value="1"/>
</dbReference>